<name>I1QIF0_ORYGL</name>
<dbReference type="EnsemblPlants" id="ORGLA08G0120100.1">
    <property type="protein sequence ID" value="ORGLA08G0120100.1"/>
    <property type="gene ID" value="ORGLA08G0120100"/>
</dbReference>
<evidence type="ECO:0000256" key="1">
    <source>
        <dbReference type="SAM" id="MobiDB-lite"/>
    </source>
</evidence>
<evidence type="ECO:0000313" key="3">
    <source>
        <dbReference type="Proteomes" id="UP000007306"/>
    </source>
</evidence>
<dbReference type="AlphaFoldDB" id="I1QIF0"/>
<accession>I1QIF0</accession>
<reference evidence="2" key="1">
    <citation type="submission" date="2015-06" db="UniProtKB">
        <authorList>
            <consortium name="EnsemblPlants"/>
        </authorList>
    </citation>
    <scope>IDENTIFICATION</scope>
</reference>
<dbReference type="PROSITE" id="PS51257">
    <property type="entry name" value="PROKAR_LIPOPROTEIN"/>
    <property type="match status" value="1"/>
</dbReference>
<feature type="region of interest" description="Disordered" evidence="1">
    <location>
        <begin position="110"/>
        <end position="140"/>
    </location>
</feature>
<keyword evidence="3" id="KW-1185">Reference proteome</keyword>
<sequence>MVFTEKRRGRGSVLPLLRGHPSTCICLAIGCRPPTALRAQQPAAASAHAAHPVSLAVASALAAHPAILTTANPLNTATEIAKQVADARPVLACRALAVAATPLGQRCRSASHTLVHRRRPPSSPSPRVTDATLCKRASER</sequence>
<reference evidence="2 3" key="2">
    <citation type="submission" date="2018-04" db="EMBL/GenBank/DDBJ databases">
        <title>OglaRS2 (Oryza glaberrima Reference Sequence Version 2).</title>
        <authorList>
            <person name="Zhang J."/>
            <person name="Kudrna D."/>
            <person name="Lee S."/>
            <person name="Talag J."/>
            <person name="Rajasekar S."/>
            <person name="Wing R.A."/>
        </authorList>
    </citation>
    <scope>NUCLEOTIDE SEQUENCE [LARGE SCALE GENOMIC DNA]</scope>
    <source>
        <strain evidence="2 3">cv. IRGC 96717</strain>
    </source>
</reference>
<dbReference type="Proteomes" id="UP000007306">
    <property type="component" value="Chromosome 8"/>
</dbReference>
<dbReference type="HOGENOM" id="CLU_1838290_0_0_1"/>
<evidence type="ECO:0000313" key="2">
    <source>
        <dbReference type="EnsemblPlants" id="ORGLA08G0120100.1"/>
    </source>
</evidence>
<protein>
    <submittedName>
        <fullName evidence="2">Uncharacterized protein</fullName>
    </submittedName>
</protein>
<dbReference type="Gramene" id="ORGLA08G0120100.1">
    <property type="protein sequence ID" value="ORGLA08G0120100.1"/>
    <property type="gene ID" value="ORGLA08G0120100"/>
</dbReference>
<proteinExistence type="predicted"/>
<organism evidence="2 3">
    <name type="scientific">Oryza glaberrima</name>
    <name type="common">African rice</name>
    <dbReference type="NCBI Taxonomy" id="4538"/>
    <lineage>
        <taxon>Eukaryota</taxon>
        <taxon>Viridiplantae</taxon>
        <taxon>Streptophyta</taxon>
        <taxon>Embryophyta</taxon>
        <taxon>Tracheophyta</taxon>
        <taxon>Spermatophyta</taxon>
        <taxon>Magnoliopsida</taxon>
        <taxon>Liliopsida</taxon>
        <taxon>Poales</taxon>
        <taxon>Poaceae</taxon>
        <taxon>BOP clade</taxon>
        <taxon>Oryzoideae</taxon>
        <taxon>Oryzeae</taxon>
        <taxon>Oryzinae</taxon>
        <taxon>Oryza</taxon>
    </lineage>
</organism>